<comment type="caution">
    <text evidence="2">The sequence shown here is derived from an EMBL/GenBank/DDBJ whole genome shotgun (WGS) entry which is preliminary data.</text>
</comment>
<dbReference type="RefSeq" id="WP_149105530.1">
    <property type="nucleotide sequence ID" value="NZ_JBHLWO010000007.1"/>
</dbReference>
<reference evidence="2 3" key="1">
    <citation type="submission" date="2024-09" db="EMBL/GenBank/DDBJ databases">
        <authorList>
            <person name="Sun Q."/>
            <person name="Mori K."/>
        </authorList>
    </citation>
    <scope>NUCLEOTIDE SEQUENCE [LARGE SCALE GENOMIC DNA]</scope>
    <source>
        <strain evidence="2 3">CCM 7765</strain>
    </source>
</reference>
<evidence type="ECO:0000313" key="3">
    <source>
        <dbReference type="Proteomes" id="UP001589774"/>
    </source>
</evidence>
<keyword evidence="3" id="KW-1185">Reference proteome</keyword>
<gene>
    <name evidence="2" type="ORF">ACFFI0_26305</name>
</gene>
<dbReference type="Gene3D" id="3.40.50.720">
    <property type="entry name" value="NAD(P)-binding Rossmann-like Domain"/>
    <property type="match status" value="1"/>
</dbReference>
<dbReference type="PANTHER" id="PTHR42879">
    <property type="entry name" value="3-OXOACYL-(ACYL-CARRIER-PROTEIN) REDUCTASE"/>
    <property type="match status" value="1"/>
</dbReference>
<comment type="similarity">
    <text evidence="1">Belongs to the short-chain dehydrogenases/reductases (SDR) family.</text>
</comment>
<dbReference type="EMBL" id="JBHLWO010000007">
    <property type="protein sequence ID" value="MFC0321854.1"/>
    <property type="molecule type" value="Genomic_DNA"/>
</dbReference>
<sequence length="261" mass="27943">MDISLKGKTALICGSSDGIGLSTAQVLARLGASCILFARNEVKLKTALTSLQIEPGQQHRYAVADFNKLEEVEIAVDRLTEEVNIHILVNNSGGPPPGPLLKASSMNFRDAFNRHVLCNQLITQAVVPGMKRTEYGRIINIISTSVKAPLANLGVSNTIRAAVASWAKTLSNELGMFNITVNNVLPGATRTARLSSLIKESAKVEQKTALEVEEEMLKNIPMKRFGVAEEVAHAIAFLASPAASYITGINIPVDGGRTPSL</sequence>
<dbReference type="Proteomes" id="UP001589774">
    <property type="component" value="Unassembled WGS sequence"/>
</dbReference>
<dbReference type="PRINTS" id="PR00081">
    <property type="entry name" value="GDHRDH"/>
</dbReference>
<dbReference type="InterPro" id="IPR050259">
    <property type="entry name" value="SDR"/>
</dbReference>
<dbReference type="InterPro" id="IPR002347">
    <property type="entry name" value="SDR_fam"/>
</dbReference>
<evidence type="ECO:0000256" key="1">
    <source>
        <dbReference type="ARBA" id="ARBA00006484"/>
    </source>
</evidence>
<name>A0ABV6HT94_9SPHI</name>
<evidence type="ECO:0000313" key="2">
    <source>
        <dbReference type="EMBL" id="MFC0321854.1"/>
    </source>
</evidence>
<dbReference type="SUPFAM" id="SSF51735">
    <property type="entry name" value="NAD(P)-binding Rossmann-fold domains"/>
    <property type="match status" value="1"/>
</dbReference>
<organism evidence="2 3">
    <name type="scientific">Olivibacter oleidegradans</name>
    <dbReference type="NCBI Taxonomy" id="760123"/>
    <lineage>
        <taxon>Bacteria</taxon>
        <taxon>Pseudomonadati</taxon>
        <taxon>Bacteroidota</taxon>
        <taxon>Sphingobacteriia</taxon>
        <taxon>Sphingobacteriales</taxon>
        <taxon>Sphingobacteriaceae</taxon>
        <taxon>Olivibacter</taxon>
    </lineage>
</organism>
<dbReference type="InterPro" id="IPR036291">
    <property type="entry name" value="NAD(P)-bd_dom_sf"/>
</dbReference>
<accession>A0ABV6HT94</accession>
<proteinExistence type="inferred from homology"/>
<dbReference type="Pfam" id="PF13561">
    <property type="entry name" value="adh_short_C2"/>
    <property type="match status" value="1"/>
</dbReference>
<protein>
    <submittedName>
        <fullName evidence="2">SDR family oxidoreductase</fullName>
    </submittedName>
</protein>
<dbReference type="PANTHER" id="PTHR42879:SF6">
    <property type="entry name" value="NADPH-DEPENDENT REDUCTASE BACG"/>
    <property type="match status" value="1"/>
</dbReference>